<dbReference type="OrthoDB" id="8871309at2"/>
<dbReference type="RefSeq" id="WP_033087706.1">
    <property type="nucleotide sequence ID" value="NZ_AP017900.1"/>
</dbReference>
<dbReference type="SUPFAM" id="SSF53474">
    <property type="entry name" value="alpha/beta-Hydrolases"/>
    <property type="match status" value="1"/>
</dbReference>
<comment type="caution">
    <text evidence="1">The sequence shown here is derived from an EMBL/GenBank/DDBJ whole genome shotgun (WGS) entry which is preliminary data.</text>
</comment>
<evidence type="ECO:0000313" key="1">
    <source>
        <dbReference type="EMBL" id="GAP28820.1"/>
    </source>
</evidence>
<dbReference type="InterPro" id="IPR029058">
    <property type="entry name" value="AB_hydrolase_fold"/>
</dbReference>
<dbReference type="Proteomes" id="UP000037179">
    <property type="component" value="Unassembled WGS sequence"/>
</dbReference>
<name>A0A0B8NAX9_9NOCA</name>
<gene>
    <name evidence="1" type="ORF">NSK11_contig00044-0011</name>
</gene>
<dbReference type="AlphaFoldDB" id="A0A0B8NAX9"/>
<sequence length="314" mass="32904">MRRTPGSLLIIAVLAVLGIVASGTARAEYPVTFNFFAGIPYELTNPGGSMPGSNDWNCKPTVMHPEPVVLVHGTAGGAQTNWGAYIPLLANEGYCVYALTYGSLDVPWPLSAMGGMKPIPESAAELAAFVNRVLAATGAAKVDFIAHSQGNTVGDYYIKRLGGHGKVDKFVAIAPPWLGLFGDSMNSIRAFGKQLGVDADTVDEYATMGLICAACHQMLGDSTFLNALNADGVYDPTVTYTNLASNFDEGVFPSIALVPAANATNVLMQDGCPTDYSDHLAIAGSHRGAMIALNALDPAHPRPVACEFVPPLTG</sequence>
<proteinExistence type="predicted"/>
<reference evidence="1 2" key="2">
    <citation type="journal article" date="2016" name="Genome Announc.">
        <title>Draft Genome Sequence of Erythromycin- and Oxytetracycline-Sensitive Nocardia seriolae Strain U-1 (NBRC 110359).</title>
        <authorList>
            <person name="Imajoh M."/>
            <person name="Sukeda M."/>
            <person name="Shimizu M."/>
            <person name="Yamane J."/>
            <person name="Ohnishi K."/>
            <person name="Oshima S."/>
        </authorList>
    </citation>
    <scope>NUCLEOTIDE SEQUENCE [LARGE SCALE GENOMIC DNA]</scope>
    <source>
        <strain evidence="1 2">U-1</strain>
    </source>
</reference>
<dbReference type="Gene3D" id="3.40.50.1820">
    <property type="entry name" value="alpha/beta hydrolase"/>
    <property type="match status" value="1"/>
</dbReference>
<dbReference type="GO" id="GO:0016042">
    <property type="term" value="P:lipid catabolic process"/>
    <property type="evidence" value="ECO:0007669"/>
    <property type="project" value="InterPro"/>
</dbReference>
<dbReference type="GeneID" id="93370919"/>
<dbReference type="Pfam" id="PF01674">
    <property type="entry name" value="Lipase_2"/>
    <property type="match status" value="1"/>
</dbReference>
<dbReference type="EMBL" id="BBYQ01000044">
    <property type="protein sequence ID" value="GAP28820.1"/>
    <property type="molecule type" value="Genomic_DNA"/>
</dbReference>
<protein>
    <submittedName>
        <fullName evidence="1">Lipase</fullName>
    </submittedName>
</protein>
<evidence type="ECO:0000313" key="2">
    <source>
        <dbReference type="Proteomes" id="UP000037179"/>
    </source>
</evidence>
<dbReference type="PANTHER" id="PTHR32015">
    <property type="entry name" value="FASTING INDUCED LIPASE"/>
    <property type="match status" value="1"/>
</dbReference>
<dbReference type="InterPro" id="IPR002918">
    <property type="entry name" value="Lipase_EstA/Esterase_EstB"/>
</dbReference>
<dbReference type="PANTHER" id="PTHR32015:SF1">
    <property type="entry name" value="LIPASE"/>
    <property type="match status" value="1"/>
</dbReference>
<keyword evidence="2" id="KW-1185">Reference proteome</keyword>
<accession>A0A0B8NAX9</accession>
<organism evidence="1 2">
    <name type="scientific">Nocardia seriolae</name>
    <dbReference type="NCBI Taxonomy" id="37332"/>
    <lineage>
        <taxon>Bacteria</taxon>
        <taxon>Bacillati</taxon>
        <taxon>Actinomycetota</taxon>
        <taxon>Actinomycetes</taxon>
        <taxon>Mycobacteriales</taxon>
        <taxon>Nocardiaceae</taxon>
        <taxon>Nocardia</taxon>
    </lineage>
</organism>
<reference evidence="2" key="1">
    <citation type="submission" date="2015-07" db="EMBL/GenBank/DDBJ databases">
        <title>Nocardia seriolae U-1 whole genome shotgun sequence.</title>
        <authorList>
            <person name="Imajoh M."/>
            <person name="Fukumoto Y."/>
            <person name="Sukeda M."/>
            <person name="Yamane J."/>
            <person name="Yamasaki K."/>
            <person name="Shimizu M."/>
            <person name="Ohnishi K."/>
            <person name="Oshima S."/>
        </authorList>
    </citation>
    <scope>NUCLEOTIDE SEQUENCE [LARGE SCALE GENOMIC DNA]</scope>
    <source>
        <strain evidence="2">U-1</strain>
    </source>
</reference>
<dbReference type="GO" id="GO:0016298">
    <property type="term" value="F:lipase activity"/>
    <property type="evidence" value="ECO:0007669"/>
    <property type="project" value="TreeGrafter"/>
</dbReference>